<evidence type="ECO:0000313" key="2">
    <source>
        <dbReference type="Proteomes" id="UP000075884"/>
    </source>
</evidence>
<organism evidence="1 2">
    <name type="scientific">Anopheles dirus</name>
    <dbReference type="NCBI Taxonomy" id="7168"/>
    <lineage>
        <taxon>Eukaryota</taxon>
        <taxon>Metazoa</taxon>
        <taxon>Ecdysozoa</taxon>
        <taxon>Arthropoda</taxon>
        <taxon>Hexapoda</taxon>
        <taxon>Insecta</taxon>
        <taxon>Pterygota</taxon>
        <taxon>Neoptera</taxon>
        <taxon>Endopterygota</taxon>
        <taxon>Diptera</taxon>
        <taxon>Nematocera</taxon>
        <taxon>Culicoidea</taxon>
        <taxon>Culicidae</taxon>
        <taxon>Anophelinae</taxon>
        <taxon>Anopheles</taxon>
    </lineage>
</organism>
<accession>A0A182NWE1</accession>
<reference evidence="1" key="2">
    <citation type="submission" date="2020-05" db="UniProtKB">
        <authorList>
            <consortium name="EnsemblMetazoa"/>
        </authorList>
    </citation>
    <scope>IDENTIFICATION</scope>
    <source>
        <strain evidence="1">WRAIR2</strain>
    </source>
</reference>
<name>A0A182NWE1_9DIPT</name>
<dbReference type="EnsemblMetazoa" id="ADIR014215-RA">
    <property type="protein sequence ID" value="ADIR014215-PA"/>
    <property type="gene ID" value="ADIR014215"/>
</dbReference>
<reference evidence="2" key="1">
    <citation type="submission" date="2013-03" db="EMBL/GenBank/DDBJ databases">
        <title>The Genome Sequence of Anopheles dirus WRAIR2.</title>
        <authorList>
            <consortium name="The Broad Institute Genomics Platform"/>
            <person name="Neafsey D.E."/>
            <person name="Walton C."/>
            <person name="Walker B."/>
            <person name="Young S.K."/>
            <person name="Zeng Q."/>
            <person name="Gargeya S."/>
            <person name="Fitzgerald M."/>
            <person name="Haas B."/>
            <person name="Abouelleil A."/>
            <person name="Allen A.W."/>
            <person name="Alvarado L."/>
            <person name="Arachchi H.M."/>
            <person name="Berlin A.M."/>
            <person name="Chapman S.B."/>
            <person name="Gainer-Dewar J."/>
            <person name="Goldberg J."/>
            <person name="Griggs A."/>
            <person name="Gujja S."/>
            <person name="Hansen M."/>
            <person name="Howarth C."/>
            <person name="Imamovic A."/>
            <person name="Ireland A."/>
            <person name="Larimer J."/>
            <person name="McCowan C."/>
            <person name="Murphy C."/>
            <person name="Pearson M."/>
            <person name="Poon T.W."/>
            <person name="Priest M."/>
            <person name="Roberts A."/>
            <person name="Saif S."/>
            <person name="Shea T."/>
            <person name="Sisk P."/>
            <person name="Sykes S."/>
            <person name="Wortman J."/>
            <person name="Nusbaum C."/>
            <person name="Birren B."/>
        </authorList>
    </citation>
    <scope>NUCLEOTIDE SEQUENCE [LARGE SCALE GENOMIC DNA]</scope>
    <source>
        <strain evidence="2">WRAIR2</strain>
    </source>
</reference>
<dbReference type="Proteomes" id="UP000075884">
    <property type="component" value="Unassembled WGS sequence"/>
</dbReference>
<sequence length="18" mass="2070">MKPTARTQTNPTRVAQNR</sequence>
<keyword evidence="2" id="KW-1185">Reference proteome</keyword>
<dbReference type="AlphaFoldDB" id="A0A182NWE1"/>
<protein>
    <submittedName>
        <fullName evidence="1">Uncharacterized protein</fullName>
    </submittedName>
</protein>
<dbReference type="VEuPathDB" id="VectorBase:ADIR014215"/>
<evidence type="ECO:0000313" key="1">
    <source>
        <dbReference type="EnsemblMetazoa" id="ADIR014215-PA"/>
    </source>
</evidence>
<proteinExistence type="predicted"/>